<comment type="caution">
    <text evidence="1">The sequence shown here is derived from an EMBL/GenBank/DDBJ whole genome shotgun (WGS) entry which is preliminary data.</text>
</comment>
<dbReference type="InterPro" id="IPR014238">
    <property type="entry name" value="Spore_YlmC/YmxH"/>
</dbReference>
<reference evidence="1 2" key="1">
    <citation type="submission" date="2018-02" db="EMBL/GenBank/DDBJ databases">
        <title>Complete genome sequencing of Faecalibacterium prausnitzii strains isolated from the human gut.</title>
        <authorList>
            <person name="Fitzgerald B.C."/>
            <person name="Shkoporov A.N."/>
            <person name="Ross P.R."/>
            <person name="Hill C."/>
        </authorList>
    </citation>
    <scope>NUCLEOTIDE SEQUENCE [LARGE SCALE GENOMIC DNA]</scope>
    <source>
        <strain evidence="1 2">APC942/31-1</strain>
    </source>
</reference>
<dbReference type="InterPro" id="IPR011033">
    <property type="entry name" value="PRC_barrel-like_sf"/>
</dbReference>
<dbReference type="AlphaFoldDB" id="A0A367G6I0"/>
<evidence type="ECO:0000313" key="1">
    <source>
        <dbReference type="EMBL" id="RCH45479.1"/>
    </source>
</evidence>
<dbReference type="RefSeq" id="WP_114001756.1">
    <property type="nucleotide sequence ID" value="NZ_PSQG01000004.1"/>
</dbReference>
<dbReference type="PANTHER" id="PTHR40061">
    <property type="entry name" value="SPORULATION PROTEIN YLMC-RELATED"/>
    <property type="match status" value="1"/>
</dbReference>
<organism evidence="1 2">
    <name type="scientific">Blautia obeum</name>
    <dbReference type="NCBI Taxonomy" id="40520"/>
    <lineage>
        <taxon>Bacteria</taxon>
        <taxon>Bacillati</taxon>
        <taxon>Bacillota</taxon>
        <taxon>Clostridia</taxon>
        <taxon>Lachnospirales</taxon>
        <taxon>Lachnospiraceae</taxon>
        <taxon>Blautia</taxon>
    </lineage>
</organism>
<accession>A0A367G6I0</accession>
<dbReference type="PANTHER" id="PTHR40061:SF1">
    <property type="entry name" value="SPORULATION PROTEIN YLMC-RELATED"/>
    <property type="match status" value="1"/>
</dbReference>
<evidence type="ECO:0000313" key="2">
    <source>
        <dbReference type="Proteomes" id="UP000253208"/>
    </source>
</evidence>
<dbReference type="SUPFAM" id="SSF50346">
    <property type="entry name" value="PRC-barrel domain"/>
    <property type="match status" value="1"/>
</dbReference>
<dbReference type="Gene3D" id="2.30.30.240">
    <property type="entry name" value="PRC-barrel domain"/>
    <property type="match status" value="1"/>
</dbReference>
<protein>
    <submittedName>
        <fullName evidence="1">YlmC/YmxH family sporulation protein</fullName>
    </submittedName>
</protein>
<gene>
    <name evidence="1" type="ORF">C4886_03905</name>
</gene>
<name>A0A367G6I0_9FIRM</name>
<dbReference type="NCBIfam" id="TIGR02888">
    <property type="entry name" value="spore_YlmC_YmxH"/>
    <property type="match status" value="1"/>
</dbReference>
<sequence length="84" mass="9810">MRICELKQKEVINIHTCRSLGCPLDVEFCCETARLKALIMPEPGKFCWCFSKENEYSIPWDCIRQIGEDIILVDFRNEKRLGGE</sequence>
<dbReference type="EMBL" id="PSQG01000004">
    <property type="protein sequence ID" value="RCH45479.1"/>
    <property type="molecule type" value="Genomic_DNA"/>
</dbReference>
<proteinExistence type="predicted"/>
<dbReference type="Proteomes" id="UP000253208">
    <property type="component" value="Unassembled WGS sequence"/>
</dbReference>